<dbReference type="AlphaFoldDB" id="A0A9K3GYM1"/>
<accession>A0A9K3GYM1</accession>
<evidence type="ECO:0000313" key="4">
    <source>
        <dbReference type="Proteomes" id="UP000215914"/>
    </source>
</evidence>
<dbReference type="SUPFAM" id="SSF52047">
    <property type="entry name" value="RNI-like"/>
    <property type="match status" value="1"/>
</dbReference>
<dbReference type="InterPro" id="IPR055411">
    <property type="entry name" value="LRR_FXL15/At3g58940/PEG3-like"/>
</dbReference>
<gene>
    <name evidence="3" type="ORF">HanXRQr2_Chr16g0728521</name>
</gene>
<evidence type="ECO:0000313" key="3">
    <source>
        <dbReference type="EMBL" id="KAF5758379.1"/>
    </source>
</evidence>
<dbReference type="OrthoDB" id="612216at2759"/>
<protein>
    <submittedName>
        <fullName evidence="3">F-box domain-containing protein</fullName>
    </submittedName>
</protein>
<dbReference type="PROSITE" id="PS50181">
    <property type="entry name" value="FBOX"/>
    <property type="match status" value="1"/>
</dbReference>
<dbReference type="PANTHER" id="PTHR31639">
    <property type="entry name" value="F-BOX PROTEIN-LIKE"/>
    <property type="match status" value="1"/>
</dbReference>
<dbReference type="Gramene" id="mRNA:HanXRQr2_Chr16g0728521">
    <property type="protein sequence ID" value="mRNA:HanXRQr2_Chr16g0728521"/>
    <property type="gene ID" value="HanXRQr2_Chr16g0728521"/>
</dbReference>
<organism evidence="3 4">
    <name type="scientific">Helianthus annuus</name>
    <name type="common">Common sunflower</name>
    <dbReference type="NCBI Taxonomy" id="4232"/>
    <lineage>
        <taxon>Eukaryota</taxon>
        <taxon>Viridiplantae</taxon>
        <taxon>Streptophyta</taxon>
        <taxon>Embryophyta</taxon>
        <taxon>Tracheophyta</taxon>
        <taxon>Spermatophyta</taxon>
        <taxon>Magnoliopsida</taxon>
        <taxon>eudicotyledons</taxon>
        <taxon>Gunneridae</taxon>
        <taxon>Pentapetalae</taxon>
        <taxon>asterids</taxon>
        <taxon>campanulids</taxon>
        <taxon>Asterales</taxon>
        <taxon>Asteraceae</taxon>
        <taxon>Asteroideae</taxon>
        <taxon>Heliantheae alliance</taxon>
        <taxon>Heliantheae</taxon>
        <taxon>Helianthus</taxon>
    </lineage>
</organism>
<dbReference type="Proteomes" id="UP000215914">
    <property type="component" value="Unassembled WGS sequence"/>
</dbReference>
<reference evidence="3" key="1">
    <citation type="journal article" date="2017" name="Nature">
        <title>The sunflower genome provides insights into oil metabolism, flowering and Asterid evolution.</title>
        <authorList>
            <person name="Badouin H."/>
            <person name="Gouzy J."/>
            <person name="Grassa C.J."/>
            <person name="Murat F."/>
            <person name="Staton S.E."/>
            <person name="Cottret L."/>
            <person name="Lelandais-Briere C."/>
            <person name="Owens G.L."/>
            <person name="Carrere S."/>
            <person name="Mayjonade B."/>
            <person name="Legrand L."/>
            <person name="Gill N."/>
            <person name="Kane N.C."/>
            <person name="Bowers J.E."/>
            <person name="Hubner S."/>
            <person name="Bellec A."/>
            <person name="Berard A."/>
            <person name="Berges H."/>
            <person name="Blanchet N."/>
            <person name="Boniface M.C."/>
            <person name="Brunel D."/>
            <person name="Catrice O."/>
            <person name="Chaidir N."/>
            <person name="Claudel C."/>
            <person name="Donnadieu C."/>
            <person name="Faraut T."/>
            <person name="Fievet G."/>
            <person name="Helmstetter N."/>
            <person name="King M."/>
            <person name="Knapp S.J."/>
            <person name="Lai Z."/>
            <person name="Le Paslier M.C."/>
            <person name="Lippi Y."/>
            <person name="Lorenzon L."/>
            <person name="Mandel J.R."/>
            <person name="Marage G."/>
            <person name="Marchand G."/>
            <person name="Marquand E."/>
            <person name="Bret-Mestries E."/>
            <person name="Morien E."/>
            <person name="Nambeesan S."/>
            <person name="Nguyen T."/>
            <person name="Pegot-Espagnet P."/>
            <person name="Pouilly N."/>
            <person name="Raftis F."/>
            <person name="Sallet E."/>
            <person name="Schiex T."/>
            <person name="Thomas J."/>
            <person name="Vandecasteele C."/>
            <person name="Vares D."/>
            <person name="Vear F."/>
            <person name="Vautrin S."/>
            <person name="Crespi M."/>
            <person name="Mangin B."/>
            <person name="Burke J.M."/>
            <person name="Salse J."/>
            <person name="Munos S."/>
            <person name="Vincourt P."/>
            <person name="Rieseberg L.H."/>
            <person name="Langlade N.B."/>
        </authorList>
    </citation>
    <scope>NUCLEOTIDE SEQUENCE</scope>
    <source>
        <tissue evidence="3">Leaves</tissue>
    </source>
</reference>
<feature type="domain" description="F-box" evidence="2">
    <location>
        <begin position="38"/>
        <end position="92"/>
    </location>
</feature>
<dbReference type="SUPFAM" id="SSF81383">
    <property type="entry name" value="F-box domain"/>
    <property type="match status" value="1"/>
</dbReference>
<dbReference type="Pfam" id="PF24758">
    <property type="entry name" value="LRR_At5g56370"/>
    <property type="match status" value="1"/>
</dbReference>
<feature type="chain" id="PRO_5039936019" evidence="1">
    <location>
        <begin position="20"/>
        <end position="423"/>
    </location>
</feature>
<keyword evidence="4" id="KW-1185">Reference proteome</keyword>
<proteinExistence type="predicted"/>
<evidence type="ECO:0000256" key="1">
    <source>
        <dbReference type="SAM" id="SignalP"/>
    </source>
</evidence>
<evidence type="ECO:0000259" key="2">
    <source>
        <dbReference type="PROSITE" id="PS50181"/>
    </source>
</evidence>
<reference evidence="3" key="2">
    <citation type="submission" date="2020-06" db="EMBL/GenBank/DDBJ databases">
        <title>Helianthus annuus Genome sequencing and assembly Release 2.</title>
        <authorList>
            <person name="Gouzy J."/>
            <person name="Langlade N."/>
            <person name="Munos S."/>
        </authorList>
    </citation>
    <scope>NUCLEOTIDE SEQUENCE</scope>
    <source>
        <tissue evidence="3">Leaves</tissue>
    </source>
</reference>
<keyword evidence="1" id="KW-0732">Signal</keyword>
<comment type="caution">
    <text evidence="3">The sequence shown here is derived from an EMBL/GenBank/DDBJ whole genome shotgun (WGS) entry which is preliminary data.</text>
</comment>
<dbReference type="InterPro" id="IPR032675">
    <property type="entry name" value="LRR_dom_sf"/>
</dbReference>
<dbReference type="Gene3D" id="3.80.10.10">
    <property type="entry name" value="Ribonuclease Inhibitor"/>
    <property type="match status" value="1"/>
</dbReference>
<dbReference type="Pfam" id="PF00646">
    <property type="entry name" value="F-box"/>
    <property type="match status" value="1"/>
</dbReference>
<dbReference type="PANTHER" id="PTHR31639:SF315">
    <property type="entry name" value="LEUCINE-RICH REPEAT DOMAIN SUPERFAMILY, F-BOX-LIKE DOMAIN SUPERFAMILY"/>
    <property type="match status" value="1"/>
</dbReference>
<dbReference type="EMBL" id="MNCJ02000331">
    <property type="protein sequence ID" value="KAF5758379.1"/>
    <property type="molecule type" value="Genomic_DNA"/>
</dbReference>
<sequence>MICCPFLLIIRFLQHCLVSIQTKEQLKMKPEYAERMALDRISTLPQPILETVLSLLSTEEAARTSILSKEWRYRWTTIPNLEFTLRKRFSELTSDEESEMKYMDLHDLHQVLLLRQGPIHELTLSMEGYWEDDDLFEFEQIILHLSRNHIVRKLELDASELESHGYKLPISVFALHHLKELDLFSFTIELPSIFNGFGSLVKLNLTDVKLSSKTLRRLLSNCPSLESLHVDIDESDDECTINELLKCLPVIEELSISSDVCEWLVLDSDPQELPISLVHLKVLHLEGMSFTEDSKSAFLLVLIKCSPNLERICLNMAWRSKGDEEYPAVKNEYSNVWLEHLKELEISFWSRSHGMELLMEFGKFILVRSPKLKKVSIFGLDDKCRESMIVNTLLGAPRASPAVNFKINYPVPWSYPSTRTTPV</sequence>
<dbReference type="InterPro" id="IPR036047">
    <property type="entry name" value="F-box-like_dom_sf"/>
</dbReference>
<dbReference type="InterPro" id="IPR001810">
    <property type="entry name" value="F-box_dom"/>
</dbReference>
<feature type="signal peptide" evidence="1">
    <location>
        <begin position="1"/>
        <end position="19"/>
    </location>
</feature>
<name>A0A9K3GYM1_HELAN</name>